<dbReference type="Gene3D" id="2.120.10.30">
    <property type="entry name" value="TolB, C-terminal domain"/>
    <property type="match status" value="2"/>
</dbReference>
<dbReference type="PROSITE" id="PS00108">
    <property type="entry name" value="PROTEIN_KINASE_ST"/>
    <property type="match status" value="1"/>
</dbReference>
<dbReference type="InterPro" id="IPR008271">
    <property type="entry name" value="Ser/Thr_kinase_AS"/>
</dbReference>
<dbReference type="Pfam" id="PF07676">
    <property type="entry name" value="PD40"/>
    <property type="match status" value="4"/>
</dbReference>
<dbReference type="InterPro" id="IPR017441">
    <property type="entry name" value="Protein_kinase_ATP_BS"/>
</dbReference>
<protein>
    <recommendedName>
        <fullName evidence="7">Protein kinase domain-containing protein</fullName>
    </recommendedName>
</protein>
<proteinExistence type="predicted"/>
<accession>A0ABP6PVD4</accession>
<dbReference type="PROSITE" id="PS50011">
    <property type="entry name" value="PROTEIN_KINASE_DOM"/>
    <property type="match status" value="1"/>
</dbReference>
<organism evidence="8 9">
    <name type="scientific">Actinocorallia longicatena</name>
    <dbReference type="NCBI Taxonomy" id="111803"/>
    <lineage>
        <taxon>Bacteria</taxon>
        <taxon>Bacillati</taxon>
        <taxon>Actinomycetota</taxon>
        <taxon>Actinomycetes</taxon>
        <taxon>Streptosporangiales</taxon>
        <taxon>Thermomonosporaceae</taxon>
        <taxon>Actinocorallia</taxon>
    </lineage>
</organism>
<feature type="domain" description="Protein kinase" evidence="7">
    <location>
        <begin position="5"/>
        <end position="255"/>
    </location>
</feature>
<keyword evidence="9" id="KW-1185">Reference proteome</keyword>
<dbReference type="SUPFAM" id="SSF82171">
    <property type="entry name" value="DPP6 N-terminal domain-like"/>
    <property type="match status" value="1"/>
</dbReference>
<reference evidence="9" key="1">
    <citation type="journal article" date="2019" name="Int. J. Syst. Evol. Microbiol.">
        <title>The Global Catalogue of Microorganisms (GCM) 10K type strain sequencing project: providing services to taxonomists for standard genome sequencing and annotation.</title>
        <authorList>
            <consortium name="The Broad Institute Genomics Platform"/>
            <consortium name="The Broad Institute Genome Sequencing Center for Infectious Disease"/>
            <person name="Wu L."/>
            <person name="Ma J."/>
        </authorList>
    </citation>
    <scope>NUCLEOTIDE SEQUENCE [LARGE SCALE GENOMIC DNA]</scope>
    <source>
        <strain evidence="9">JCM 9377</strain>
    </source>
</reference>
<dbReference type="PROSITE" id="PS00107">
    <property type="entry name" value="PROTEIN_KINASE_ATP"/>
    <property type="match status" value="1"/>
</dbReference>
<evidence type="ECO:0000259" key="7">
    <source>
        <dbReference type="PROSITE" id="PS50011"/>
    </source>
</evidence>
<dbReference type="Proteomes" id="UP001501237">
    <property type="component" value="Unassembled WGS sequence"/>
</dbReference>
<dbReference type="EMBL" id="BAAAUV010000001">
    <property type="protein sequence ID" value="GAA3192555.1"/>
    <property type="molecule type" value="Genomic_DNA"/>
</dbReference>
<evidence type="ECO:0000256" key="4">
    <source>
        <dbReference type="ARBA" id="ARBA00022840"/>
    </source>
</evidence>
<keyword evidence="1" id="KW-0808">Transferase</keyword>
<dbReference type="InterPro" id="IPR000719">
    <property type="entry name" value="Prot_kinase_dom"/>
</dbReference>
<keyword evidence="3" id="KW-0418">Kinase</keyword>
<keyword evidence="2 5" id="KW-0547">Nucleotide-binding</keyword>
<evidence type="ECO:0000313" key="9">
    <source>
        <dbReference type="Proteomes" id="UP001501237"/>
    </source>
</evidence>
<evidence type="ECO:0000256" key="2">
    <source>
        <dbReference type="ARBA" id="ARBA00022741"/>
    </source>
</evidence>
<dbReference type="PANTHER" id="PTHR43289:SF34">
    <property type="entry name" value="SERINE_THREONINE-PROTEIN KINASE YBDM-RELATED"/>
    <property type="match status" value="1"/>
</dbReference>
<dbReference type="Gene3D" id="1.10.510.10">
    <property type="entry name" value="Transferase(Phosphotransferase) domain 1"/>
    <property type="match status" value="1"/>
</dbReference>
<dbReference type="Gene3D" id="3.30.200.20">
    <property type="entry name" value="Phosphorylase Kinase, domain 1"/>
    <property type="match status" value="1"/>
</dbReference>
<dbReference type="InterPro" id="IPR011009">
    <property type="entry name" value="Kinase-like_dom_sf"/>
</dbReference>
<feature type="binding site" evidence="5">
    <location>
        <position position="33"/>
    </location>
    <ligand>
        <name>ATP</name>
        <dbReference type="ChEBI" id="CHEBI:30616"/>
    </ligand>
</feature>
<dbReference type="PANTHER" id="PTHR43289">
    <property type="entry name" value="MITOGEN-ACTIVATED PROTEIN KINASE KINASE KINASE 20-RELATED"/>
    <property type="match status" value="1"/>
</dbReference>
<evidence type="ECO:0000256" key="3">
    <source>
        <dbReference type="ARBA" id="ARBA00022777"/>
    </source>
</evidence>
<comment type="caution">
    <text evidence="8">The sequence shown here is derived from an EMBL/GenBank/DDBJ whole genome shotgun (WGS) entry which is preliminary data.</text>
</comment>
<evidence type="ECO:0000256" key="1">
    <source>
        <dbReference type="ARBA" id="ARBA00022679"/>
    </source>
</evidence>
<dbReference type="Pfam" id="PF00069">
    <property type="entry name" value="Pkinase"/>
    <property type="match status" value="1"/>
</dbReference>
<dbReference type="SUPFAM" id="SSF56112">
    <property type="entry name" value="Protein kinase-like (PK-like)"/>
    <property type="match status" value="1"/>
</dbReference>
<keyword evidence="4 5" id="KW-0067">ATP-binding</keyword>
<gene>
    <name evidence="8" type="ORF">GCM10010468_01400</name>
</gene>
<evidence type="ECO:0000313" key="8">
    <source>
        <dbReference type="EMBL" id="GAA3192555.1"/>
    </source>
</evidence>
<evidence type="ECO:0000256" key="5">
    <source>
        <dbReference type="PROSITE-ProRule" id="PRU10141"/>
    </source>
</evidence>
<name>A0ABP6PVD4_9ACTN</name>
<feature type="compositionally biased region" description="Polar residues" evidence="6">
    <location>
        <begin position="423"/>
        <end position="447"/>
    </location>
</feature>
<evidence type="ECO:0000256" key="6">
    <source>
        <dbReference type="SAM" id="MobiDB-lite"/>
    </source>
</evidence>
<sequence>MVGPYELQGRIGSGGMGTVYLGTSPNGEQVAVKVIRADLAGDAQFLARFQDEVANARRVASFATAQVLDQGTRDGLAYMVTEYIDGRSLADHVTRHGALSPGLLHGVAVGVATALTAIHSAGLIHRDLKPSNVLLSLTGPRVIDFGIARALDATTAHTATGMLVGSPGWMAPEQILHTEITTAVDIFAWGCLIAQAGTSRHPFGTGNLAVLSARLLHAEPDIGPLPEPLAGLVRAALQKDPRSRPSAQDLLLTLVSGNVPQAPAPLAAAAQETVAQNWQPVQTPPPGRTPEPFRPHQPHGAYPPPPPVPGQQWTQIQPGGNGRRKAAIAAVAALVLVAAGVSVFAFWPEGKKDEPTDTVASPDVLPTSPIYGRMDLVAVGKGECSSIVVRLTPGKSEYDKITAGTCDSLPQYSAKTGIIAYTHTTGTDPNRSSTLQTIDPKNGSRSSLDLPMKTGTRSAWSPDGDRLAFMRLDTAGVPQIYTATATGSDIRQLTTSKAEKDDPAWSPDGTKIAFWAKEGVRNQIFYLDVANPSAVTQVTHEDTHRAGDPAWSPDSARLAYTRSSVAKNEGEEHDIWSIAADGTDARAVTSAPGREMDPYWSRNGKWISYVKGALDKVRVYAIRADGSEDTPISPENIPMSHPNWT</sequence>
<dbReference type="InterPro" id="IPR011659">
    <property type="entry name" value="WD40"/>
</dbReference>
<feature type="region of interest" description="Disordered" evidence="6">
    <location>
        <begin position="423"/>
        <end position="457"/>
    </location>
</feature>
<feature type="region of interest" description="Disordered" evidence="6">
    <location>
        <begin position="279"/>
        <end position="321"/>
    </location>
</feature>
<dbReference type="InterPro" id="IPR011042">
    <property type="entry name" value="6-blade_b-propeller_TolB-like"/>
</dbReference>
<dbReference type="SMART" id="SM00220">
    <property type="entry name" value="S_TKc"/>
    <property type="match status" value="1"/>
</dbReference>
<dbReference type="CDD" id="cd14014">
    <property type="entry name" value="STKc_PknB_like"/>
    <property type="match status" value="1"/>
</dbReference>